<feature type="compositionally biased region" description="Basic and acidic residues" evidence="1">
    <location>
        <begin position="89"/>
        <end position="100"/>
    </location>
</feature>
<evidence type="ECO:0000313" key="2">
    <source>
        <dbReference type="EMBL" id="CAD7256176.1"/>
    </source>
</evidence>
<evidence type="ECO:0000256" key="1">
    <source>
        <dbReference type="SAM" id="MobiDB-lite"/>
    </source>
</evidence>
<sequence length="114" mass="13024">MFCVEYDMDMIASGQCELMQSGVKDKPYPDCCNVYTCSDKDYNSPMASLVLTDGFEKVTDQIMYPYAEQYDLQNMCLTAVTSDSQNLDERKALKEEDKDISQPGPSATKWPRRF</sequence>
<gene>
    <name evidence="2" type="ORF">TSIB3V08_LOCUS465</name>
</gene>
<feature type="region of interest" description="Disordered" evidence="1">
    <location>
        <begin position="89"/>
        <end position="114"/>
    </location>
</feature>
<protein>
    <submittedName>
        <fullName evidence="2">Uncharacterized protein</fullName>
    </submittedName>
</protein>
<accession>A0A7R9AKN7</accession>
<reference evidence="2" key="1">
    <citation type="submission" date="2020-11" db="EMBL/GenBank/DDBJ databases">
        <authorList>
            <person name="Tran Van P."/>
        </authorList>
    </citation>
    <scope>NUCLEOTIDE SEQUENCE</scope>
</reference>
<proteinExistence type="predicted"/>
<dbReference type="EMBL" id="OC000110">
    <property type="protein sequence ID" value="CAD7256176.1"/>
    <property type="molecule type" value="Genomic_DNA"/>
</dbReference>
<organism evidence="2">
    <name type="scientific">Timema shepardi</name>
    <name type="common">Walking stick</name>
    <dbReference type="NCBI Taxonomy" id="629360"/>
    <lineage>
        <taxon>Eukaryota</taxon>
        <taxon>Metazoa</taxon>
        <taxon>Ecdysozoa</taxon>
        <taxon>Arthropoda</taxon>
        <taxon>Hexapoda</taxon>
        <taxon>Insecta</taxon>
        <taxon>Pterygota</taxon>
        <taxon>Neoptera</taxon>
        <taxon>Polyneoptera</taxon>
        <taxon>Phasmatodea</taxon>
        <taxon>Timematodea</taxon>
        <taxon>Timematoidea</taxon>
        <taxon>Timematidae</taxon>
        <taxon>Timema</taxon>
    </lineage>
</organism>
<name>A0A7R9AKN7_TIMSH</name>
<dbReference type="AlphaFoldDB" id="A0A7R9AKN7"/>